<dbReference type="InterPro" id="IPR002933">
    <property type="entry name" value="Peptidase_M20"/>
</dbReference>
<dbReference type="FunFam" id="3.30.70.360:FF:000001">
    <property type="entry name" value="N-acetyldiaminopimelate deacetylase"/>
    <property type="match status" value="1"/>
</dbReference>
<feature type="binding site" evidence="2">
    <location>
        <position position="186"/>
    </location>
    <ligand>
        <name>Mn(2+)</name>
        <dbReference type="ChEBI" id="CHEBI:29035"/>
        <label>2</label>
    </ligand>
</feature>
<dbReference type="OrthoDB" id="8875216at2"/>
<keyword evidence="2" id="KW-0479">Metal-binding</keyword>
<reference evidence="5 6" key="1">
    <citation type="submission" date="2018-01" db="EMBL/GenBank/DDBJ databases">
        <title>Genomic Encyclopedia of Type Strains, Phase III (KMG-III): the genomes of soil and plant-associated and newly described type strains.</title>
        <authorList>
            <person name="Whitman W."/>
        </authorList>
    </citation>
    <scope>NUCLEOTIDE SEQUENCE [LARGE SCALE GENOMIC DNA]</scope>
    <source>
        <strain evidence="5 6">JCM 18070</strain>
    </source>
</reference>
<evidence type="ECO:0000256" key="2">
    <source>
        <dbReference type="PIRSR" id="PIRSR005962-1"/>
    </source>
</evidence>
<evidence type="ECO:0000256" key="3">
    <source>
        <dbReference type="SAM" id="MobiDB-lite"/>
    </source>
</evidence>
<keyword evidence="2" id="KW-0464">Manganese</keyword>
<dbReference type="SUPFAM" id="SSF55031">
    <property type="entry name" value="Bacterial exopeptidase dimerisation domain"/>
    <property type="match status" value="1"/>
</dbReference>
<feature type="binding site" evidence="2">
    <location>
        <position position="385"/>
    </location>
    <ligand>
        <name>Mn(2+)</name>
        <dbReference type="ChEBI" id="CHEBI:29035"/>
        <label>2</label>
    </ligand>
</feature>
<dbReference type="GO" id="GO:0019877">
    <property type="term" value="P:diaminopimelate biosynthetic process"/>
    <property type="evidence" value="ECO:0007669"/>
    <property type="project" value="UniProtKB-ARBA"/>
</dbReference>
<dbReference type="RefSeq" id="WP_103707142.1">
    <property type="nucleotide sequence ID" value="NZ_PQGA01000022.1"/>
</dbReference>
<proteinExistence type="predicted"/>
<gene>
    <name evidence="5" type="ORF">B0G62_12214</name>
</gene>
<evidence type="ECO:0000259" key="4">
    <source>
        <dbReference type="Pfam" id="PF07687"/>
    </source>
</evidence>
<dbReference type="GO" id="GO:0050118">
    <property type="term" value="F:N-acetyldiaminopimelate deacetylase activity"/>
    <property type="evidence" value="ECO:0007669"/>
    <property type="project" value="UniProtKB-ARBA"/>
</dbReference>
<dbReference type="GO" id="GO:0046872">
    <property type="term" value="F:metal ion binding"/>
    <property type="evidence" value="ECO:0007669"/>
    <property type="project" value="UniProtKB-KW"/>
</dbReference>
<dbReference type="SUPFAM" id="SSF53187">
    <property type="entry name" value="Zn-dependent exopeptidases"/>
    <property type="match status" value="1"/>
</dbReference>
<dbReference type="InterPro" id="IPR011650">
    <property type="entry name" value="Peptidase_M20_dimer"/>
</dbReference>
<keyword evidence="6" id="KW-1185">Reference proteome</keyword>
<comment type="cofactor">
    <cofactor evidence="2">
        <name>Mn(2+)</name>
        <dbReference type="ChEBI" id="CHEBI:29035"/>
    </cofactor>
    <text evidence="2">The Mn(2+) ion enhances activity.</text>
</comment>
<dbReference type="Proteomes" id="UP000237381">
    <property type="component" value="Unassembled WGS sequence"/>
</dbReference>
<dbReference type="EMBL" id="PQGA01000022">
    <property type="protein sequence ID" value="POR46698.1"/>
    <property type="molecule type" value="Genomic_DNA"/>
</dbReference>
<evidence type="ECO:0000313" key="5">
    <source>
        <dbReference type="EMBL" id="POR46698.1"/>
    </source>
</evidence>
<name>A0A2S4LW70_9BURK</name>
<feature type="binding site" evidence="2">
    <location>
        <position position="127"/>
    </location>
    <ligand>
        <name>Mn(2+)</name>
        <dbReference type="ChEBI" id="CHEBI:29035"/>
        <label>2</label>
    </ligand>
</feature>
<dbReference type="InterPro" id="IPR036264">
    <property type="entry name" value="Bact_exopeptidase_dim_dom"/>
</dbReference>
<dbReference type="PANTHER" id="PTHR11014:SF63">
    <property type="entry name" value="METALLOPEPTIDASE, PUTATIVE (AFU_ORTHOLOGUE AFUA_6G09600)-RELATED"/>
    <property type="match status" value="1"/>
</dbReference>
<dbReference type="Gene3D" id="3.40.630.10">
    <property type="entry name" value="Zn peptidases"/>
    <property type="match status" value="1"/>
</dbReference>
<feature type="binding site" evidence="2">
    <location>
        <position position="160"/>
    </location>
    <ligand>
        <name>Mn(2+)</name>
        <dbReference type="ChEBI" id="CHEBI:29035"/>
        <label>2</label>
    </ligand>
</feature>
<dbReference type="NCBIfam" id="TIGR01891">
    <property type="entry name" value="amidohydrolases"/>
    <property type="match status" value="1"/>
</dbReference>
<feature type="binding site" evidence="2">
    <location>
        <position position="125"/>
    </location>
    <ligand>
        <name>Mn(2+)</name>
        <dbReference type="ChEBI" id="CHEBI:29035"/>
        <label>2</label>
    </ligand>
</feature>
<evidence type="ECO:0000256" key="1">
    <source>
        <dbReference type="ARBA" id="ARBA00022801"/>
    </source>
</evidence>
<dbReference type="Pfam" id="PF07687">
    <property type="entry name" value="M20_dimer"/>
    <property type="match status" value="1"/>
</dbReference>
<feature type="region of interest" description="Disordered" evidence="3">
    <location>
        <begin position="1"/>
        <end position="20"/>
    </location>
</feature>
<dbReference type="Gene3D" id="3.30.70.360">
    <property type="match status" value="1"/>
</dbReference>
<organism evidence="5 6">
    <name type="scientific">Paraburkholderia eburnea</name>
    <dbReference type="NCBI Taxonomy" id="1189126"/>
    <lineage>
        <taxon>Bacteria</taxon>
        <taxon>Pseudomonadati</taxon>
        <taxon>Pseudomonadota</taxon>
        <taxon>Betaproteobacteria</taxon>
        <taxon>Burkholderiales</taxon>
        <taxon>Burkholderiaceae</taxon>
        <taxon>Paraburkholderia</taxon>
    </lineage>
</organism>
<feature type="compositionally biased region" description="Polar residues" evidence="3">
    <location>
        <begin position="1"/>
        <end position="12"/>
    </location>
</feature>
<dbReference type="InterPro" id="IPR017439">
    <property type="entry name" value="Amidohydrolase"/>
</dbReference>
<evidence type="ECO:0000313" key="6">
    <source>
        <dbReference type="Proteomes" id="UP000237381"/>
    </source>
</evidence>
<dbReference type="PIRSF" id="PIRSF005962">
    <property type="entry name" value="Pept_M20D_amidohydro"/>
    <property type="match status" value="1"/>
</dbReference>
<dbReference type="PANTHER" id="PTHR11014">
    <property type="entry name" value="PEPTIDASE M20 FAMILY MEMBER"/>
    <property type="match status" value="1"/>
</dbReference>
<feature type="domain" description="Peptidase M20 dimerisation" evidence="4">
    <location>
        <begin position="208"/>
        <end position="306"/>
    </location>
</feature>
<comment type="caution">
    <text evidence="5">The sequence shown here is derived from an EMBL/GenBank/DDBJ whole genome shotgun (WGS) entry which is preliminary data.</text>
</comment>
<sequence length="414" mass="43705">MTQSHATPNTNSPETAVETPAAARAALVDTLRERRAPYVQIRHDIHAHPELGFAETRTSTLVAQKLAEWGYEVTTGVGGTGVVGRIRRGTGERAIGLRADMDALPIQENTGLPYASTVAQTMHACGHDGHTATLLAAAHYLATDAAFDGTLNVIFQPAEEGLGGASRMIADGLFERFPCDQVFALHNAPGLPVGHFAVRHGCMLASSDTATITVTGRGAHGAMPQLGCDPIVASASIVMALQSIVARNVEPTRAAVVTVGAIHAGKAGNVIPESATLQLSVRALDSETRDLLESRIRSIAQTQAQSYGATATVEYQAISRPLVNERKATDLAIEAMESLVGQAGLTMMPDAVMGSEDFSWMTEKLPGCYVLLGNGVGSFGGCSVHNPGYDFNDDALPYGAAWFVALVERYLRLD</sequence>
<dbReference type="Pfam" id="PF01546">
    <property type="entry name" value="Peptidase_M20"/>
    <property type="match status" value="1"/>
</dbReference>
<keyword evidence="1 5" id="KW-0378">Hydrolase</keyword>
<accession>A0A2S4LW70</accession>
<dbReference type="AlphaFoldDB" id="A0A2S4LW70"/>
<protein>
    <submittedName>
        <fullName evidence="5">Hippurate hydrolase</fullName>
    </submittedName>
</protein>
<dbReference type="CDD" id="cd05666">
    <property type="entry name" value="M20_Acy1-like"/>
    <property type="match status" value="1"/>
</dbReference>